<dbReference type="STRING" id="7398.A0A1B0AGW8"/>
<feature type="region of interest" description="Disordered" evidence="1">
    <location>
        <begin position="1"/>
        <end position="77"/>
    </location>
</feature>
<proteinExistence type="predicted"/>
<dbReference type="EnsemblMetazoa" id="GPAI045316-RA">
    <property type="protein sequence ID" value="GPAI045316-PA"/>
    <property type="gene ID" value="GPAI045316"/>
</dbReference>
<protein>
    <submittedName>
        <fullName evidence="2">Uncharacterized protein</fullName>
    </submittedName>
</protein>
<reference evidence="3" key="1">
    <citation type="submission" date="2014-03" db="EMBL/GenBank/DDBJ databases">
        <authorList>
            <person name="Aksoy S."/>
            <person name="Warren W."/>
            <person name="Wilson R.K."/>
        </authorList>
    </citation>
    <scope>NUCLEOTIDE SEQUENCE [LARGE SCALE GENOMIC DNA]</scope>
    <source>
        <strain evidence="3">IAEA</strain>
    </source>
</reference>
<feature type="compositionally biased region" description="Basic and acidic residues" evidence="1">
    <location>
        <begin position="32"/>
        <end position="69"/>
    </location>
</feature>
<sequence length="439" mass="49534">MASEIKSEKLQKDIAESTNGAEAEQKSTMSFKDWKTFKEALSKPERENRTTSSKNAKERASYHTTENKRGGYSGGNYSDFRNGYNNGGGWNRGFNNGPNCMPPNFCAPNFPGPNFYQPPSYSNCFGMNFGNGFGPGPNFKNYNPNLNSPYPNNFFAKDGMYRQRDNMQKPLSHYNPFRNGCVGDKHANELNGNAYTKGKGRKPRDKGDQKSSQVTNSLKQKEANKIPTINEGVSNSDSTLAPPPLPPPSLMSEPKIYVKNPRPNTNKPFIPMPRMPEQNSDLSPEERKKQWKEYREAMKPFKNREFHNAKRRVQRLSKKHPSELDEKEKAVLAKAQETMAAHKLRLSQKYSPYIRSTESQPDQLGEVYVLKQKTLKYWDSTKPTPERYDNYGNFGENVTPTYGSGRIITGGHGKFQSFVPGGVLEGTIEGTIPPTAHQN</sequence>
<keyword evidence="3" id="KW-1185">Reference proteome</keyword>
<feature type="region of interest" description="Disordered" evidence="1">
    <location>
        <begin position="188"/>
        <end position="285"/>
    </location>
</feature>
<dbReference type="Proteomes" id="UP000092445">
    <property type="component" value="Unassembled WGS sequence"/>
</dbReference>
<dbReference type="AlphaFoldDB" id="A0A1B0AGW8"/>
<feature type="compositionally biased region" description="Basic and acidic residues" evidence="1">
    <location>
        <begin position="1"/>
        <end position="15"/>
    </location>
</feature>
<organism evidence="2 3">
    <name type="scientific">Glossina pallidipes</name>
    <name type="common">Tsetse fly</name>
    <dbReference type="NCBI Taxonomy" id="7398"/>
    <lineage>
        <taxon>Eukaryota</taxon>
        <taxon>Metazoa</taxon>
        <taxon>Ecdysozoa</taxon>
        <taxon>Arthropoda</taxon>
        <taxon>Hexapoda</taxon>
        <taxon>Insecta</taxon>
        <taxon>Pterygota</taxon>
        <taxon>Neoptera</taxon>
        <taxon>Endopterygota</taxon>
        <taxon>Diptera</taxon>
        <taxon>Brachycera</taxon>
        <taxon>Muscomorpha</taxon>
        <taxon>Hippoboscoidea</taxon>
        <taxon>Glossinidae</taxon>
        <taxon>Glossina</taxon>
    </lineage>
</organism>
<reference evidence="2" key="2">
    <citation type="submission" date="2020-05" db="UniProtKB">
        <authorList>
            <consortium name="EnsemblMetazoa"/>
        </authorList>
    </citation>
    <scope>IDENTIFICATION</scope>
    <source>
        <strain evidence="2">IAEA</strain>
    </source>
</reference>
<evidence type="ECO:0000313" key="2">
    <source>
        <dbReference type="EnsemblMetazoa" id="GPAI045316-PA"/>
    </source>
</evidence>
<evidence type="ECO:0000256" key="1">
    <source>
        <dbReference type="SAM" id="MobiDB-lite"/>
    </source>
</evidence>
<dbReference type="VEuPathDB" id="VectorBase:GPAI045316"/>
<evidence type="ECO:0000313" key="3">
    <source>
        <dbReference type="Proteomes" id="UP000092445"/>
    </source>
</evidence>
<name>A0A1B0AGW8_GLOPL</name>
<accession>A0A1B0AGW8</accession>
<feature type="compositionally biased region" description="Polar residues" evidence="1">
    <location>
        <begin position="16"/>
        <end position="30"/>
    </location>
</feature>